<dbReference type="PROSITE" id="PS00061">
    <property type="entry name" value="ADH_SHORT"/>
    <property type="match status" value="1"/>
</dbReference>
<dbReference type="RefSeq" id="WP_071631324.1">
    <property type="nucleotide sequence ID" value="NZ_JBHJZM010000007.1"/>
</dbReference>
<evidence type="ECO:0000256" key="1">
    <source>
        <dbReference type="ARBA" id="ARBA00006484"/>
    </source>
</evidence>
<keyword evidence="5" id="KW-1185">Reference proteome</keyword>
<dbReference type="GO" id="GO:0008270">
    <property type="term" value="F:zinc ion binding"/>
    <property type="evidence" value="ECO:0007669"/>
    <property type="project" value="InterPro"/>
</dbReference>
<dbReference type="OrthoDB" id="517007at2"/>
<dbReference type="InterPro" id="IPR020904">
    <property type="entry name" value="Sc_DH/Rdtase_CS"/>
</dbReference>
<dbReference type="Pfam" id="PF13561">
    <property type="entry name" value="adh_short_C2"/>
    <property type="match status" value="1"/>
</dbReference>
<dbReference type="EMBL" id="MOEC01000006">
    <property type="protein sequence ID" value="OIS94092.1"/>
    <property type="molecule type" value="Genomic_DNA"/>
</dbReference>
<sequence>MEQAGEFTGKSVLVTGAGGGVGSALVQLFSERGARVIGCDTTLEAMTGDDFHARHAFDLLDRDGLELAAKRIIAESGLPDIVINNAGWTRAETFDGLDQGNIDAEIDLNLTAVAGFSNVMAQAMAGRGHGVFVFISSVNGLLHFGNPAYAAAKAGINAFARGIAVEFGRKGVRANVVCPGSIRTPAWDHRIAQDASVLDRLQRFYPLGRIVDTREVAETVAFLASDRASGITGAVLPVDAGLTAGCRPFIEDILGGN</sequence>
<dbReference type="PRINTS" id="PR00081">
    <property type="entry name" value="GDHRDH"/>
</dbReference>
<evidence type="ECO:0000256" key="2">
    <source>
        <dbReference type="ARBA" id="ARBA00023002"/>
    </source>
</evidence>
<name>A0A1J6HME5_9HYPH</name>
<dbReference type="InterPro" id="IPR057326">
    <property type="entry name" value="KR_dom"/>
</dbReference>
<dbReference type="InterPro" id="IPR002364">
    <property type="entry name" value="Quin_OxRdtase/zeta-crystal_CS"/>
</dbReference>
<dbReference type="InterPro" id="IPR036291">
    <property type="entry name" value="NAD(P)-bd_dom_sf"/>
</dbReference>
<dbReference type="FunFam" id="3.40.50.720:FF:000084">
    <property type="entry name" value="Short-chain dehydrogenase reductase"/>
    <property type="match status" value="1"/>
</dbReference>
<keyword evidence="2" id="KW-0560">Oxidoreductase</keyword>
<dbReference type="PANTHER" id="PTHR43669">
    <property type="entry name" value="5-KETO-D-GLUCONATE 5-REDUCTASE"/>
    <property type="match status" value="1"/>
</dbReference>
<accession>A0A1J6HME5</accession>
<comment type="caution">
    <text evidence="4">The sequence shown here is derived from an EMBL/GenBank/DDBJ whole genome shotgun (WGS) entry which is preliminary data.</text>
</comment>
<proteinExistence type="inferred from homology"/>
<evidence type="ECO:0000313" key="4">
    <source>
        <dbReference type="EMBL" id="OIS94092.1"/>
    </source>
</evidence>
<dbReference type="GO" id="GO:0016491">
    <property type="term" value="F:oxidoreductase activity"/>
    <property type="evidence" value="ECO:0007669"/>
    <property type="project" value="UniProtKB-KW"/>
</dbReference>
<dbReference type="InterPro" id="IPR002347">
    <property type="entry name" value="SDR_fam"/>
</dbReference>
<feature type="domain" description="Ketoreductase" evidence="3">
    <location>
        <begin position="10"/>
        <end position="190"/>
    </location>
</feature>
<dbReference type="Proteomes" id="UP000182985">
    <property type="component" value="Unassembled WGS sequence"/>
</dbReference>
<dbReference type="Gene3D" id="3.40.50.720">
    <property type="entry name" value="NAD(P)-binding Rossmann-like Domain"/>
    <property type="match status" value="1"/>
</dbReference>
<dbReference type="PRINTS" id="PR00080">
    <property type="entry name" value="SDRFAMILY"/>
</dbReference>
<dbReference type="SMART" id="SM00822">
    <property type="entry name" value="PKS_KR"/>
    <property type="match status" value="1"/>
</dbReference>
<comment type="similarity">
    <text evidence="1">Belongs to the short-chain dehydrogenases/reductases (SDR) family.</text>
</comment>
<evidence type="ECO:0000259" key="3">
    <source>
        <dbReference type="SMART" id="SM00822"/>
    </source>
</evidence>
<reference evidence="4 5" key="1">
    <citation type="submission" date="2016-10" db="EMBL/GenBank/DDBJ databases">
        <title>The Draft Genome Sequence of the Potato Rhizosphere Bacteria Ochrobactrum sp. IPA7.2.</title>
        <authorList>
            <person name="Gogoleva N.E."/>
            <person name="Khlopko Y.A."/>
            <person name="Burygin G.L."/>
            <person name="Plotnikov A.O."/>
        </authorList>
    </citation>
    <scope>NUCLEOTIDE SEQUENCE [LARGE SCALE GENOMIC DNA]</scope>
    <source>
        <strain evidence="4 5">IPA7.2</strain>
    </source>
</reference>
<dbReference type="SUPFAM" id="SSF51735">
    <property type="entry name" value="NAD(P)-binding Rossmann-fold domains"/>
    <property type="match status" value="1"/>
</dbReference>
<gene>
    <name evidence="4" type="ORF">BLA27_08355</name>
</gene>
<dbReference type="PANTHER" id="PTHR43669:SF3">
    <property type="entry name" value="ALCOHOL DEHYDROGENASE, PUTATIVE (AFU_ORTHOLOGUE AFUA_3G03445)-RELATED"/>
    <property type="match status" value="1"/>
</dbReference>
<organism evidence="4 5">
    <name type="scientific">Brucella cytisi</name>
    <dbReference type="NCBI Taxonomy" id="407152"/>
    <lineage>
        <taxon>Bacteria</taxon>
        <taxon>Pseudomonadati</taxon>
        <taxon>Pseudomonadota</taxon>
        <taxon>Alphaproteobacteria</taxon>
        <taxon>Hyphomicrobiales</taxon>
        <taxon>Brucellaceae</taxon>
        <taxon>Brucella/Ochrobactrum group</taxon>
        <taxon>Brucella</taxon>
    </lineage>
</organism>
<dbReference type="PROSITE" id="PS01162">
    <property type="entry name" value="QOR_ZETA_CRYSTAL"/>
    <property type="match status" value="1"/>
</dbReference>
<dbReference type="AlphaFoldDB" id="A0A1J6HME5"/>
<protein>
    <submittedName>
        <fullName evidence="4">SDR family oxidoreductase</fullName>
    </submittedName>
</protein>
<evidence type="ECO:0000313" key="5">
    <source>
        <dbReference type="Proteomes" id="UP000182985"/>
    </source>
</evidence>